<evidence type="ECO:0000259" key="4">
    <source>
        <dbReference type="PROSITE" id="PS50995"/>
    </source>
</evidence>
<dbReference type="InterPro" id="IPR036388">
    <property type="entry name" value="WH-like_DNA-bd_sf"/>
</dbReference>
<dbReference type="AlphaFoldDB" id="A0A1D3DRS0"/>
<dbReference type="InterPro" id="IPR039422">
    <property type="entry name" value="MarR/SlyA-like"/>
</dbReference>
<evidence type="ECO:0000313" key="5">
    <source>
        <dbReference type="EMBL" id="OEJ95001.1"/>
    </source>
</evidence>
<evidence type="ECO:0000256" key="3">
    <source>
        <dbReference type="ARBA" id="ARBA00023163"/>
    </source>
</evidence>
<gene>
    <name evidence="5" type="ORF">J116_011370</name>
</gene>
<evidence type="ECO:0000256" key="2">
    <source>
        <dbReference type="ARBA" id="ARBA00023125"/>
    </source>
</evidence>
<feature type="domain" description="HTH marR-type" evidence="4">
    <location>
        <begin position="14"/>
        <end position="142"/>
    </location>
</feature>
<reference evidence="5 6" key="1">
    <citation type="journal article" date="2013" name="Genome Announc.">
        <title>Genome Sequence of Streptomyces violaceusniger Strain SPC6, a Halotolerant Streptomycete That Exhibits Rapid Growth and Development.</title>
        <authorList>
            <person name="Chen X."/>
            <person name="Zhang B."/>
            <person name="Zhang W."/>
            <person name="Wu X."/>
            <person name="Zhang M."/>
            <person name="Chen T."/>
            <person name="Liu G."/>
            <person name="Dyson P."/>
        </authorList>
    </citation>
    <scope>NUCLEOTIDE SEQUENCE [LARGE SCALE GENOMIC DNA]</scope>
    <source>
        <strain evidence="5 6">SPC6</strain>
    </source>
</reference>
<dbReference type="Proteomes" id="UP000095329">
    <property type="component" value="Unassembled WGS sequence"/>
</dbReference>
<sequence>MDRVNASPEPQADSAALCGLVARFNQRIDAHARKVADRLGITSSQVIALRELSEPLTLTDLAGRMCCEASNAGYVVDRMAQQGLITRRPHPTDRRAKLITLTDAGASCRRNVLAALSEETPTSALTAREIADLSALLAKATATS</sequence>
<keyword evidence="2" id="KW-0238">DNA-binding</keyword>
<dbReference type="STRING" id="1306406.J116_011370"/>
<evidence type="ECO:0000256" key="1">
    <source>
        <dbReference type="ARBA" id="ARBA00023015"/>
    </source>
</evidence>
<dbReference type="eggNOG" id="COG1846">
    <property type="taxonomic scope" value="Bacteria"/>
</dbReference>
<organism evidence="5 6">
    <name type="scientific">Streptomyces thermolilacinus SPC6</name>
    <dbReference type="NCBI Taxonomy" id="1306406"/>
    <lineage>
        <taxon>Bacteria</taxon>
        <taxon>Bacillati</taxon>
        <taxon>Actinomycetota</taxon>
        <taxon>Actinomycetes</taxon>
        <taxon>Kitasatosporales</taxon>
        <taxon>Streptomycetaceae</taxon>
        <taxon>Streptomyces</taxon>
    </lineage>
</organism>
<dbReference type="SMART" id="SM00347">
    <property type="entry name" value="HTH_MARR"/>
    <property type="match status" value="1"/>
</dbReference>
<dbReference type="PROSITE" id="PS01117">
    <property type="entry name" value="HTH_MARR_1"/>
    <property type="match status" value="1"/>
</dbReference>
<dbReference type="EMBL" id="ASHX02000001">
    <property type="protein sequence ID" value="OEJ95001.1"/>
    <property type="molecule type" value="Genomic_DNA"/>
</dbReference>
<evidence type="ECO:0000313" key="6">
    <source>
        <dbReference type="Proteomes" id="UP000095329"/>
    </source>
</evidence>
<dbReference type="GO" id="GO:0006950">
    <property type="term" value="P:response to stress"/>
    <property type="evidence" value="ECO:0007669"/>
    <property type="project" value="TreeGrafter"/>
</dbReference>
<dbReference type="Gene3D" id="1.10.10.10">
    <property type="entry name" value="Winged helix-like DNA-binding domain superfamily/Winged helix DNA-binding domain"/>
    <property type="match status" value="1"/>
</dbReference>
<dbReference type="InterPro" id="IPR023187">
    <property type="entry name" value="Tscrpt_reg_MarR-type_CS"/>
</dbReference>
<dbReference type="OrthoDB" id="4807076at2"/>
<protein>
    <submittedName>
        <fullName evidence="5">MarR family transcriptional regulator</fullName>
    </submittedName>
</protein>
<dbReference type="PANTHER" id="PTHR33164:SF99">
    <property type="entry name" value="MARR FAMILY REGULATORY PROTEIN"/>
    <property type="match status" value="1"/>
</dbReference>
<dbReference type="Pfam" id="PF01047">
    <property type="entry name" value="MarR"/>
    <property type="match status" value="1"/>
</dbReference>
<dbReference type="GO" id="GO:0003700">
    <property type="term" value="F:DNA-binding transcription factor activity"/>
    <property type="evidence" value="ECO:0007669"/>
    <property type="project" value="InterPro"/>
</dbReference>
<dbReference type="PROSITE" id="PS50995">
    <property type="entry name" value="HTH_MARR_2"/>
    <property type="match status" value="1"/>
</dbReference>
<dbReference type="GO" id="GO:0003677">
    <property type="term" value="F:DNA binding"/>
    <property type="evidence" value="ECO:0007669"/>
    <property type="project" value="UniProtKB-KW"/>
</dbReference>
<keyword evidence="6" id="KW-1185">Reference proteome</keyword>
<dbReference type="InterPro" id="IPR000835">
    <property type="entry name" value="HTH_MarR-typ"/>
</dbReference>
<dbReference type="PANTHER" id="PTHR33164">
    <property type="entry name" value="TRANSCRIPTIONAL REGULATOR, MARR FAMILY"/>
    <property type="match status" value="1"/>
</dbReference>
<keyword evidence="1" id="KW-0805">Transcription regulation</keyword>
<dbReference type="SUPFAM" id="SSF46785">
    <property type="entry name" value="Winged helix' DNA-binding domain"/>
    <property type="match status" value="1"/>
</dbReference>
<accession>A0A1D3DRS0</accession>
<proteinExistence type="predicted"/>
<dbReference type="InterPro" id="IPR036390">
    <property type="entry name" value="WH_DNA-bd_sf"/>
</dbReference>
<name>A0A1D3DRS0_9ACTN</name>
<keyword evidence="3" id="KW-0804">Transcription</keyword>
<comment type="caution">
    <text evidence="5">The sequence shown here is derived from an EMBL/GenBank/DDBJ whole genome shotgun (WGS) entry which is preliminary data.</text>
</comment>